<sequence length="299" mass="34181">MIEGEELASDLLDWRIGIDLDGLREDGGGSRQLRRWVVQELQGMYAQRYEVPRNTLPRGPSYLSHVLHALKNSRADHFRQALRVTPLTFDALVAAIEDDPIFHNHSGNGQLPVEEQLAILLYRFGHDGNAAGLQGIANWAGVGKGTVVLVTRRVMTAILRPEFMKKAVRMPTPEEKEDAKRWVQQHSCRAWRNGWSFVDGTLVPLSNRPAWFGESYYDRKNHYSLNFQVVSLPNLRIIDYSFGYPGSRHDSVAWKATQLYLEHETLLEDDEWVWADSAYPVCLLLFLVIYARSEALHLP</sequence>
<protein>
    <submittedName>
        <fullName evidence="1">Uncharacterized protein</fullName>
    </submittedName>
</protein>
<dbReference type="EMBL" id="ML208625">
    <property type="protein sequence ID" value="TFK61840.1"/>
    <property type="molecule type" value="Genomic_DNA"/>
</dbReference>
<accession>A0ACD3A7Z2</accession>
<keyword evidence="2" id="KW-1185">Reference proteome</keyword>
<organism evidence="1 2">
    <name type="scientific">Pluteus cervinus</name>
    <dbReference type="NCBI Taxonomy" id="181527"/>
    <lineage>
        <taxon>Eukaryota</taxon>
        <taxon>Fungi</taxon>
        <taxon>Dikarya</taxon>
        <taxon>Basidiomycota</taxon>
        <taxon>Agaricomycotina</taxon>
        <taxon>Agaricomycetes</taxon>
        <taxon>Agaricomycetidae</taxon>
        <taxon>Agaricales</taxon>
        <taxon>Pluteineae</taxon>
        <taxon>Pluteaceae</taxon>
        <taxon>Pluteus</taxon>
    </lineage>
</organism>
<reference evidence="1 2" key="1">
    <citation type="journal article" date="2019" name="Nat. Ecol. Evol.">
        <title>Megaphylogeny resolves global patterns of mushroom evolution.</title>
        <authorList>
            <person name="Varga T."/>
            <person name="Krizsan K."/>
            <person name="Foldi C."/>
            <person name="Dima B."/>
            <person name="Sanchez-Garcia M."/>
            <person name="Sanchez-Ramirez S."/>
            <person name="Szollosi G.J."/>
            <person name="Szarkandi J.G."/>
            <person name="Papp V."/>
            <person name="Albert L."/>
            <person name="Andreopoulos W."/>
            <person name="Angelini C."/>
            <person name="Antonin V."/>
            <person name="Barry K.W."/>
            <person name="Bougher N.L."/>
            <person name="Buchanan P."/>
            <person name="Buyck B."/>
            <person name="Bense V."/>
            <person name="Catcheside P."/>
            <person name="Chovatia M."/>
            <person name="Cooper J."/>
            <person name="Damon W."/>
            <person name="Desjardin D."/>
            <person name="Finy P."/>
            <person name="Geml J."/>
            <person name="Haridas S."/>
            <person name="Hughes K."/>
            <person name="Justo A."/>
            <person name="Karasinski D."/>
            <person name="Kautmanova I."/>
            <person name="Kiss B."/>
            <person name="Kocsube S."/>
            <person name="Kotiranta H."/>
            <person name="LaButti K.M."/>
            <person name="Lechner B.E."/>
            <person name="Liimatainen K."/>
            <person name="Lipzen A."/>
            <person name="Lukacs Z."/>
            <person name="Mihaltcheva S."/>
            <person name="Morgado L.N."/>
            <person name="Niskanen T."/>
            <person name="Noordeloos M.E."/>
            <person name="Ohm R.A."/>
            <person name="Ortiz-Santana B."/>
            <person name="Ovrebo C."/>
            <person name="Racz N."/>
            <person name="Riley R."/>
            <person name="Savchenko A."/>
            <person name="Shiryaev A."/>
            <person name="Soop K."/>
            <person name="Spirin V."/>
            <person name="Szebenyi C."/>
            <person name="Tomsovsky M."/>
            <person name="Tulloss R.E."/>
            <person name="Uehling J."/>
            <person name="Grigoriev I.V."/>
            <person name="Vagvolgyi C."/>
            <person name="Papp T."/>
            <person name="Martin F.M."/>
            <person name="Miettinen O."/>
            <person name="Hibbett D.S."/>
            <person name="Nagy L.G."/>
        </authorList>
    </citation>
    <scope>NUCLEOTIDE SEQUENCE [LARGE SCALE GENOMIC DNA]</scope>
    <source>
        <strain evidence="1 2">NL-1719</strain>
    </source>
</reference>
<dbReference type="Proteomes" id="UP000308600">
    <property type="component" value="Unassembled WGS sequence"/>
</dbReference>
<evidence type="ECO:0000313" key="1">
    <source>
        <dbReference type="EMBL" id="TFK61840.1"/>
    </source>
</evidence>
<proteinExistence type="predicted"/>
<evidence type="ECO:0000313" key="2">
    <source>
        <dbReference type="Proteomes" id="UP000308600"/>
    </source>
</evidence>
<name>A0ACD3A7Z2_9AGAR</name>
<gene>
    <name evidence="1" type="ORF">BDN72DRAFT_933980</name>
</gene>